<dbReference type="Gene3D" id="3.30.200.20">
    <property type="entry name" value="Phosphorylase Kinase, domain 1"/>
    <property type="match status" value="1"/>
</dbReference>
<evidence type="ECO:0000313" key="9">
    <source>
        <dbReference type="Proteomes" id="UP000011083"/>
    </source>
</evidence>
<dbReference type="GO" id="GO:0005634">
    <property type="term" value="C:nucleus"/>
    <property type="evidence" value="ECO:0007669"/>
    <property type="project" value="TreeGrafter"/>
</dbReference>
<dbReference type="InterPro" id="IPR000719">
    <property type="entry name" value="Prot_kinase_dom"/>
</dbReference>
<organism evidence="8 9">
    <name type="scientific">Acanthamoeba castellanii (strain ATCC 30010 / Neff)</name>
    <dbReference type="NCBI Taxonomy" id="1257118"/>
    <lineage>
        <taxon>Eukaryota</taxon>
        <taxon>Amoebozoa</taxon>
        <taxon>Discosea</taxon>
        <taxon>Longamoebia</taxon>
        <taxon>Centramoebida</taxon>
        <taxon>Acanthamoebidae</taxon>
        <taxon>Acanthamoeba</taxon>
    </lineage>
</organism>
<dbReference type="OrthoDB" id="20524at2759"/>
<keyword evidence="2" id="KW-0808">Transferase</keyword>
<dbReference type="FunFam" id="1.10.510.10:FF:000224">
    <property type="entry name" value="serine/threonine-protein kinase mph1 isoform X1"/>
    <property type="match status" value="1"/>
</dbReference>
<dbReference type="GO" id="GO:0004674">
    <property type="term" value="F:protein serine/threonine kinase activity"/>
    <property type="evidence" value="ECO:0007669"/>
    <property type="project" value="UniProtKB-KW"/>
</dbReference>
<keyword evidence="9" id="KW-1185">Reference proteome</keyword>
<dbReference type="GO" id="GO:0034501">
    <property type="term" value="P:protein localization to kinetochore"/>
    <property type="evidence" value="ECO:0007669"/>
    <property type="project" value="TreeGrafter"/>
</dbReference>
<dbReference type="Proteomes" id="UP000011083">
    <property type="component" value="Unassembled WGS sequence"/>
</dbReference>
<feature type="compositionally biased region" description="Low complexity" evidence="6">
    <location>
        <begin position="254"/>
        <end position="266"/>
    </location>
</feature>
<dbReference type="SMART" id="SM00220">
    <property type="entry name" value="S_TKc"/>
    <property type="match status" value="1"/>
</dbReference>
<reference evidence="8 9" key="1">
    <citation type="journal article" date="2013" name="Genome Biol.">
        <title>Genome of Acanthamoeba castellanii highlights extensive lateral gene transfer and early evolution of tyrosine kinase signaling.</title>
        <authorList>
            <person name="Clarke M."/>
            <person name="Lohan A.J."/>
            <person name="Liu B."/>
            <person name="Lagkouvardos I."/>
            <person name="Roy S."/>
            <person name="Zafar N."/>
            <person name="Bertelli C."/>
            <person name="Schilde C."/>
            <person name="Kianianmomeni A."/>
            <person name="Burglin T.R."/>
            <person name="Frech C."/>
            <person name="Turcotte B."/>
            <person name="Kopec K.O."/>
            <person name="Synnott J.M."/>
            <person name="Choo C."/>
            <person name="Paponov I."/>
            <person name="Finkler A."/>
            <person name="Soon Heng Tan C."/>
            <person name="Hutchins A.P."/>
            <person name="Weinmeier T."/>
            <person name="Rattei T."/>
            <person name="Chu J.S."/>
            <person name="Gimenez G."/>
            <person name="Irimia M."/>
            <person name="Rigden D.J."/>
            <person name="Fitzpatrick D.A."/>
            <person name="Lorenzo-Morales J."/>
            <person name="Bateman A."/>
            <person name="Chiu C.H."/>
            <person name="Tang P."/>
            <person name="Hegemann P."/>
            <person name="Fromm H."/>
            <person name="Raoult D."/>
            <person name="Greub G."/>
            <person name="Miranda-Saavedra D."/>
            <person name="Chen N."/>
            <person name="Nash P."/>
            <person name="Ginger M.L."/>
            <person name="Horn M."/>
            <person name="Schaap P."/>
            <person name="Caler L."/>
            <person name="Loftus B."/>
        </authorList>
    </citation>
    <scope>NUCLEOTIDE SEQUENCE [LARGE SCALE GENOMIC DNA]</scope>
    <source>
        <strain evidence="8 9">Neff</strain>
    </source>
</reference>
<dbReference type="KEGG" id="acan:ACA1_068970"/>
<feature type="compositionally biased region" description="Basic and acidic residues" evidence="6">
    <location>
        <begin position="267"/>
        <end position="296"/>
    </location>
</feature>
<dbReference type="GO" id="GO:0005524">
    <property type="term" value="F:ATP binding"/>
    <property type="evidence" value="ECO:0007669"/>
    <property type="project" value="UniProtKB-KW"/>
</dbReference>
<dbReference type="PANTHER" id="PTHR22974">
    <property type="entry name" value="MIXED LINEAGE PROTEIN KINASE"/>
    <property type="match status" value="1"/>
</dbReference>
<dbReference type="GeneID" id="14924286"/>
<evidence type="ECO:0000313" key="8">
    <source>
        <dbReference type="EMBL" id="ELR23313.1"/>
    </source>
</evidence>
<gene>
    <name evidence="8" type="ORF">ACA1_068970</name>
</gene>
<evidence type="ECO:0000256" key="3">
    <source>
        <dbReference type="ARBA" id="ARBA00022741"/>
    </source>
</evidence>
<dbReference type="InterPro" id="IPR008271">
    <property type="entry name" value="Ser/Thr_kinase_AS"/>
</dbReference>
<dbReference type="GO" id="GO:0004712">
    <property type="term" value="F:protein serine/threonine/tyrosine kinase activity"/>
    <property type="evidence" value="ECO:0007669"/>
    <property type="project" value="TreeGrafter"/>
</dbReference>
<dbReference type="GO" id="GO:0007094">
    <property type="term" value="P:mitotic spindle assembly checkpoint signaling"/>
    <property type="evidence" value="ECO:0007669"/>
    <property type="project" value="TreeGrafter"/>
</dbReference>
<dbReference type="RefSeq" id="XP_004352841.1">
    <property type="nucleotide sequence ID" value="XM_004352789.1"/>
</dbReference>
<dbReference type="VEuPathDB" id="AmoebaDB:ACA1_068970"/>
<evidence type="ECO:0000259" key="7">
    <source>
        <dbReference type="PROSITE" id="PS50011"/>
    </source>
</evidence>
<feature type="region of interest" description="Disordered" evidence="6">
    <location>
        <begin position="1"/>
        <end position="304"/>
    </location>
</feature>
<feature type="compositionally biased region" description="Polar residues" evidence="6">
    <location>
        <begin position="12"/>
        <end position="31"/>
    </location>
</feature>
<dbReference type="OMA" id="ETNETSM"/>
<evidence type="ECO:0000256" key="6">
    <source>
        <dbReference type="SAM" id="MobiDB-lite"/>
    </source>
</evidence>
<dbReference type="InterPro" id="IPR011009">
    <property type="entry name" value="Kinase-like_dom_sf"/>
</dbReference>
<keyword evidence="1" id="KW-0723">Serine/threonine-protein kinase</keyword>
<dbReference type="PANTHER" id="PTHR22974:SF21">
    <property type="entry name" value="DUAL SPECIFICITY PROTEIN KINASE TTK"/>
    <property type="match status" value="1"/>
</dbReference>
<dbReference type="CDD" id="cd14131">
    <property type="entry name" value="PKc_Mps1"/>
    <property type="match status" value="1"/>
</dbReference>
<protein>
    <submittedName>
        <fullName evidence="8">Protein kinase</fullName>
    </submittedName>
</protein>
<accession>L8HEW5</accession>
<evidence type="ECO:0000256" key="4">
    <source>
        <dbReference type="ARBA" id="ARBA00022777"/>
    </source>
</evidence>
<keyword evidence="4 8" id="KW-0418">Kinase</keyword>
<feature type="domain" description="Protein kinase" evidence="7">
    <location>
        <begin position="345"/>
        <end position="596"/>
    </location>
</feature>
<sequence>MADKENVHVNMWHTQDNHSTNVTPSNQTSELLQEKMRDLREKLEKLKSKGKSGTDGVDSGAAPSSPATAEEKQDKAPQLAATKSSKPRLKLPTPLSNGSVAARKKPRLPGPGSLLSKPAQRVTIEEAQAQLEEPPVVEAPPADVFRTPASVPKPDTPTARSEVVEVEISDSRREARSEVSSDAIAQRREARRSREVKARQTEEKKQVDTDSGKRKEQSEAYPPIEIVNITADKANFRPLTTGNTSTSDASTTGNTEESSYRSSTSRRTSDRDNTAPETQKHTEREAAGERTREQDRANTSVDQGHDLQAQEKAALALACQRGALEFLHGFASGGTSFLTVNGRRYMKLDQIGRGGSSKVYRVVSPNWTTYALNYLNEIDLLKKLSHHDNIIRLVDSEVRTGGIFLLLEFAELDLDRMLRAQQQRNRTILAEVRLFWQQMLEAVHTIHEERVVHGDLKPANFVCIQGRLKLIDFGIAKAISNDTTNIVRDNQIGTLNYISPEALIDTSPGQNTKFKLGRPSDIWSLGCILYQMVYGRSPFAILDNMIRKLQAISNPKYKIDYPPINNPPLLETMKLCLQFDPRQRPSIPDLLKHPFLQ</sequence>
<dbReference type="Gene3D" id="1.10.510.10">
    <property type="entry name" value="Transferase(Phosphotransferase) domain 1"/>
    <property type="match status" value="1"/>
</dbReference>
<evidence type="ECO:0000256" key="5">
    <source>
        <dbReference type="ARBA" id="ARBA00022840"/>
    </source>
</evidence>
<feature type="compositionally biased region" description="Basic and acidic residues" evidence="6">
    <location>
        <begin position="169"/>
        <end position="218"/>
    </location>
</feature>
<dbReference type="PROSITE" id="PS00108">
    <property type="entry name" value="PROTEIN_KINASE_ST"/>
    <property type="match status" value="1"/>
</dbReference>
<dbReference type="GO" id="GO:0000776">
    <property type="term" value="C:kinetochore"/>
    <property type="evidence" value="ECO:0007669"/>
    <property type="project" value="TreeGrafter"/>
</dbReference>
<dbReference type="STRING" id="1257118.L8HEW5"/>
<keyword evidence="3" id="KW-0547">Nucleotide-binding</keyword>
<feature type="compositionally biased region" description="Polar residues" evidence="6">
    <location>
        <begin position="238"/>
        <end position="253"/>
    </location>
</feature>
<dbReference type="AlphaFoldDB" id="L8HEW5"/>
<evidence type="ECO:0000256" key="1">
    <source>
        <dbReference type="ARBA" id="ARBA00022527"/>
    </source>
</evidence>
<feature type="compositionally biased region" description="Basic and acidic residues" evidence="6">
    <location>
        <begin position="32"/>
        <end position="47"/>
    </location>
</feature>
<proteinExistence type="predicted"/>
<dbReference type="PROSITE" id="PS50011">
    <property type="entry name" value="PROTEIN_KINASE_DOM"/>
    <property type="match status" value="1"/>
</dbReference>
<name>L8HEW5_ACACF</name>
<feature type="compositionally biased region" description="Low complexity" evidence="6">
    <location>
        <begin position="132"/>
        <end position="142"/>
    </location>
</feature>
<dbReference type="Pfam" id="PF00069">
    <property type="entry name" value="Pkinase"/>
    <property type="match status" value="1"/>
</dbReference>
<keyword evidence="5" id="KW-0067">ATP-binding</keyword>
<dbReference type="EMBL" id="KB007857">
    <property type="protein sequence ID" value="ELR23313.1"/>
    <property type="molecule type" value="Genomic_DNA"/>
</dbReference>
<dbReference type="GO" id="GO:0098813">
    <property type="term" value="P:nuclear chromosome segregation"/>
    <property type="evidence" value="ECO:0007669"/>
    <property type="project" value="UniProtKB-ARBA"/>
</dbReference>
<dbReference type="SUPFAM" id="SSF56112">
    <property type="entry name" value="Protein kinase-like (PK-like)"/>
    <property type="match status" value="1"/>
</dbReference>
<dbReference type="GO" id="GO:0033316">
    <property type="term" value="P:meiotic spindle assembly checkpoint signaling"/>
    <property type="evidence" value="ECO:0007669"/>
    <property type="project" value="TreeGrafter"/>
</dbReference>
<evidence type="ECO:0000256" key="2">
    <source>
        <dbReference type="ARBA" id="ARBA00022679"/>
    </source>
</evidence>
<dbReference type="InterPro" id="IPR027084">
    <property type="entry name" value="Mps1_cat"/>
</dbReference>